<keyword evidence="4" id="KW-0804">Transcription</keyword>
<keyword evidence="2" id="KW-0805">Transcription regulation</keyword>
<keyword evidence="7" id="KW-1185">Reference proteome</keyword>
<dbReference type="Gene3D" id="1.10.10.10">
    <property type="entry name" value="Winged helix-like DNA-binding domain superfamily/Winged helix DNA-binding domain"/>
    <property type="match status" value="1"/>
</dbReference>
<name>A0A0R1GWN9_9LACO</name>
<proteinExistence type="inferred from homology"/>
<evidence type="ECO:0000256" key="1">
    <source>
        <dbReference type="ARBA" id="ARBA00009437"/>
    </source>
</evidence>
<dbReference type="InterPro" id="IPR005119">
    <property type="entry name" value="LysR_subst-bd"/>
</dbReference>
<feature type="domain" description="HTH lysR-type" evidence="5">
    <location>
        <begin position="1"/>
        <end position="58"/>
    </location>
</feature>
<evidence type="ECO:0000313" key="7">
    <source>
        <dbReference type="Proteomes" id="UP000051461"/>
    </source>
</evidence>
<accession>A0A0R1GWN9</accession>
<dbReference type="InterPro" id="IPR036388">
    <property type="entry name" value="WH-like_DNA-bd_sf"/>
</dbReference>
<dbReference type="PANTHER" id="PTHR30346">
    <property type="entry name" value="TRANSCRIPTIONAL DUAL REGULATOR HCAR-RELATED"/>
    <property type="match status" value="1"/>
</dbReference>
<evidence type="ECO:0000256" key="3">
    <source>
        <dbReference type="ARBA" id="ARBA00023125"/>
    </source>
</evidence>
<dbReference type="PATRIC" id="fig|1423726.3.peg.218"/>
<dbReference type="SUPFAM" id="SSF46785">
    <property type="entry name" value="Winged helix' DNA-binding domain"/>
    <property type="match status" value="1"/>
</dbReference>
<dbReference type="AlphaFoldDB" id="A0A0R1GWN9"/>
<evidence type="ECO:0000259" key="5">
    <source>
        <dbReference type="PROSITE" id="PS50931"/>
    </source>
</evidence>
<evidence type="ECO:0000313" key="6">
    <source>
        <dbReference type="EMBL" id="KRK35095.1"/>
    </source>
</evidence>
<dbReference type="CDD" id="cd05466">
    <property type="entry name" value="PBP2_LTTR_substrate"/>
    <property type="match status" value="1"/>
</dbReference>
<protein>
    <recommendedName>
        <fullName evidence="5">HTH lysR-type domain-containing protein</fullName>
    </recommendedName>
</protein>
<dbReference type="Pfam" id="PF00126">
    <property type="entry name" value="HTH_1"/>
    <property type="match status" value="1"/>
</dbReference>
<comment type="caution">
    <text evidence="6">The sequence shown here is derived from an EMBL/GenBank/DDBJ whole genome shotgun (WGS) entry which is preliminary data.</text>
</comment>
<organism evidence="6 7">
    <name type="scientific">Loigolactobacillus bifermentans DSM 20003</name>
    <dbReference type="NCBI Taxonomy" id="1423726"/>
    <lineage>
        <taxon>Bacteria</taxon>
        <taxon>Bacillati</taxon>
        <taxon>Bacillota</taxon>
        <taxon>Bacilli</taxon>
        <taxon>Lactobacillales</taxon>
        <taxon>Lactobacillaceae</taxon>
        <taxon>Loigolactobacillus</taxon>
    </lineage>
</organism>
<dbReference type="InterPro" id="IPR000847">
    <property type="entry name" value="LysR_HTH_N"/>
</dbReference>
<dbReference type="EMBL" id="AZDA01000082">
    <property type="protein sequence ID" value="KRK35095.1"/>
    <property type="molecule type" value="Genomic_DNA"/>
</dbReference>
<dbReference type="Gene3D" id="3.40.190.290">
    <property type="match status" value="1"/>
</dbReference>
<dbReference type="GO" id="GO:0003700">
    <property type="term" value="F:DNA-binding transcription factor activity"/>
    <property type="evidence" value="ECO:0007669"/>
    <property type="project" value="InterPro"/>
</dbReference>
<dbReference type="GO" id="GO:0003677">
    <property type="term" value="F:DNA binding"/>
    <property type="evidence" value="ECO:0007669"/>
    <property type="project" value="UniProtKB-KW"/>
</dbReference>
<dbReference type="SUPFAM" id="SSF53850">
    <property type="entry name" value="Periplasmic binding protein-like II"/>
    <property type="match status" value="1"/>
</dbReference>
<dbReference type="PROSITE" id="PS50931">
    <property type="entry name" value="HTH_LYSR"/>
    <property type="match status" value="1"/>
</dbReference>
<sequence>MDFQRLHEFVVIAEKSSFTEAAKCLAVNPATLSRRQKSFANHLGFPLFTYDHGQLMLTKEAENFYPEALKACQAYRTLSSSLRKIAHEHRTMLKLAIAGEGMPRFLQTFLVNWNLVHPEIHFKIFDETQFELHQGLRNHLIDFYLAPSDQPLAATDLVQINLMTTTPQVLLPADHVLATQKRIALSQLKNEQFILYPTTKNTLIRDFQVHLLKTAHFETQPYRQISTLLFYNDLVAMKKGILLYPMAFTQVPTGCVARPLTGISQRPNYALFATKPPYSEAGKTFIEELSRFLRKE</sequence>
<dbReference type="GO" id="GO:0032993">
    <property type="term" value="C:protein-DNA complex"/>
    <property type="evidence" value="ECO:0007669"/>
    <property type="project" value="TreeGrafter"/>
</dbReference>
<dbReference type="Pfam" id="PF03466">
    <property type="entry name" value="LysR_substrate"/>
    <property type="match status" value="1"/>
</dbReference>
<dbReference type="STRING" id="1423726.FC07_GL000208"/>
<dbReference type="OrthoDB" id="9803735at2"/>
<keyword evidence="3" id="KW-0238">DNA-binding</keyword>
<reference evidence="6 7" key="1">
    <citation type="journal article" date="2015" name="Genome Announc.">
        <title>Expanding the biotechnology potential of lactobacilli through comparative genomics of 213 strains and associated genera.</title>
        <authorList>
            <person name="Sun Z."/>
            <person name="Harris H.M."/>
            <person name="McCann A."/>
            <person name="Guo C."/>
            <person name="Argimon S."/>
            <person name="Zhang W."/>
            <person name="Yang X."/>
            <person name="Jeffery I.B."/>
            <person name="Cooney J.C."/>
            <person name="Kagawa T.F."/>
            <person name="Liu W."/>
            <person name="Song Y."/>
            <person name="Salvetti E."/>
            <person name="Wrobel A."/>
            <person name="Rasinkangas P."/>
            <person name="Parkhill J."/>
            <person name="Rea M.C."/>
            <person name="O'Sullivan O."/>
            <person name="Ritari J."/>
            <person name="Douillard F.P."/>
            <person name="Paul Ross R."/>
            <person name="Yang R."/>
            <person name="Briner A.E."/>
            <person name="Felis G.E."/>
            <person name="de Vos W.M."/>
            <person name="Barrangou R."/>
            <person name="Klaenhammer T.R."/>
            <person name="Caufield P.W."/>
            <person name="Cui Y."/>
            <person name="Zhang H."/>
            <person name="O'Toole P.W."/>
        </authorList>
    </citation>
    <scope>NUCLEOTIDE SEQUENCE [LARGE SCALE GENOMIC DNA]</scope>
    <source>
        <strain evidence="6 7">DSM 20003</strain>
    </source>
</reference>
<dbReference type="PANTHER" id="PTHR30346:SF28">
    <property type="entry name" value="HTH-TYPE TRANSCRIPTIONAL REGULATOR CYNR"/>
    <property type="match status" value="1"/>
</dbReference>
<evidence type="ECO:0000256" key="4">
    <source>
        <dbReference type="ARBA" id="ARBA00023163"/>
    </source>
</evidence>
<dbReference type="Proteomes" id="UP000051461">
    <property type="component" value="Unassembled WGS sequence"/>
</dbReference>
<dbReference type="RefSeq" id="WP_057904770.1">
    <property type="nucleotide sequence ID" value="NZ_AZDA01000082.1"/>
</dbReference>
<evidence type="ECO:0000256" key="2">
    <source>
        <dbReference type="ARBA" id="ARBA00023015"/>
    </source>
</evidence>
<dbReference type="InterPro" id="IPR036390">
    <property type="entry name" value="WH_DNA-bd_sf"/>
</dbReference>
<comment type="similarity">
    <text evidence="1">Belongs to the LysR transcriptional regulatory family.</text>
</comment>
<gene>
    <name evidence="6" type="ORF">FC07_GL000208</name>
</gene>